<dbReference type="Gene3D" id="3.30.565.10">
    <property type="entry name" value="Histidine kinase-like ATPase, C-terminal domain"/>
    <property type="match status" value="1"/>
</dbReference>
<dbReference type="SUPFAM" id="SSF55785">
    <property type="entry name" value="PYP-like sensor domain (PAS domain)"/>
    <property type="match status" value="1"/>
</dbReference>
<evidence type="ECO:0000256" key="1">
    <source>
        <dbReference type="ARBA" id="ARBA00000085"/>
    </source>
</evidence>
<feature type="domain" description="Histidine kinase" evidence="6">
    <location>
        <begin position="859"/>
        <end position="1072"/>
    </location>
</feature>
<protein>
    <recommendedName>
        <fullName evidence="2">histidine kinase</fullName>
        <ecNumber evidence="2">2.7.13.3</ecNumber>
    </recommendedName>
</protein>
<evidence type="ECO:0000256" key="5">
    <source>
        <dbReference type="ARBA" id="ARBA00022777"/>
    </source>
</evidence>
<dbReference type="NCBIfam" id="TIGR00229">
    <property type="entry name" value="sensory_box"/>
    <property type="match status" value="1"/>
</dbReference>
<dbReference type="InterPro" id="IPR029016">
    <property type="entry name" value="GAF-like_dom_sf"/>
</dbReference>
<sequence length="1072" mass="117679">MSSPTTSLPSLSEHLLTLSETLVSASTQDQVLRVVLTTVTKALDAVVGTVLLSDERGEHLTLAACWDAGTDTWTSWPGQEGAAAEVCSAATHALERRETLFLGCGDARVEGEALDLRACTGRTVCTAVLPLVAGTQPLGAVVLDFQRPHLLTAEEGRFLRTVMAQSALAMARGAADLETGQSVVADARTQALEAERAALAAFARFTEVASTGTDPQLLAEHARDVLQSVLGEVHPVYYELEDGLWRARVVAADMDPVVVQAACDGFPGDLPSFQQPFAQGQAVFFEHWDAEREGVQDTGMYRAGAMYPFMRSGRPHGLLTLGLTQRHGWTERERSVFRAVGRSLTLALERAETAAQLTAHTLQIEASARAQAAFVAYSEAVGRQTDLPGLAQQAFEVLRGRFPSGSAGFYTREHGRWSLQARSEDVSDQNMTELSAGFSDVTPMIAGVLATRQPMFVDAVDVRQEPHTGPDGAGATLPLLVDGEVGGILCLGVRGLQHWSESDQAFVRAVGRGLTLALERAVQTQRLELQNAELDARTRALEGFADLTRDLTLHDEPYVLIKRAQQVVLSLLPAGYALYFERRGEEWILRAQTGELRSEALQAAVDAGLPYDTTNNLVIPFTTLAPYYQDQYARSTDNLDDMVGHIGASATLPVLVNGAPRGVFAVVLFGSERHWTRPDQAALESVVRSLGLALERAEGLAHLEASTREVGEWRERYEVAVRGSGHLLYDWNPATGQILYGGAVEQITGYAPQELTGTLADWTDRLIHPEDRDAFAQEIARVTRSGDDFHMAFRVVRRDGSVREVEDDGYFNRDAQGEVTRMAGLVKDVTERRQAERALRHANEELRRSNADLEQFAYVASHDLQAPIRAVTSFAGVIDRRYGSLLDDRGRLYLRQIVEGGEHMKRLVDDLLMFSRVHTQQRAFSVTDTGAVFDRVARRLQDEVQATGTDLSRGELPRVLGDEQQLDQLLQNLISNGMKYRREGVAPRIHVSAAREGRRWRFAVSDNGIGIERQYFERVFVIFQRLHGQEEYEGTGIGLAVCKKIVERHGGQIGVESTPGQGSTFSFTLPAE</sequence>
<keyword evidence="4" id="KW-0808">Transferase</keyword>
<dbReference type="CDD" id="cd00082">
    <property type="entry name" value="HisKA"/>
    <property type="match status" value="1"/>
</dbReference>
<dbReference type="InterPro" id="IPR000014">
    <property type="entry name" value="PAS"/>
</dbReference>
<dbReference type="SMART" id="SM00065">
    <property type="entry name" value="GAF"/>
    <property type="match status" value="3"/>
</dbReference>
<dbReference type="Gene3D" id="1.10.287.130">
    <property type="match status" value="1"/>
</dbReference>
<dbReference type="PROSITE" id="PS50113">
    <property type="entry name" value="PAC"/>
    <property type="match status" value="1"/>
</dbReference>
<dbReference type="RefSeq" id="WP_188905084.1">
    <property type="nucleotide sequence ID" value="NZ_BMOM01000035.1"/>
</dbReference>
<dbReference type="Pfam" id="PF00512">
    <property type="entry name" value="HisKA"/>
    <property type="match status" value="1"/>
</dbReference>
<dbReference type="SUPFAM" id="SSF47384">
    <property type="entry name" value="Homodimeric domain of signal transducing histidine kinase"/>
    <property type="match status" value="1"/>
</dbReference>
<dbReference type="InterPro" id="IPR013655">
    <property type="entry name" value="PAS_fold_3"/>
</dbReference>
<dbReference type="Pfam" id="PF08447">
    <property type="entry name" value="PAS_3"/>
    <property type="match status" value="1"/>
</dbReference>
<dbReference type="Gene3D" id="3.30.450.40">
    <property type="match status" value="4"/>
</dbReference>
<organism evidence="9 10">
    <name type="scientific">Deinococcus aerophilus</name>
    <dbReference type="NCBI Taxonomy" id="522488"/>
    <lineage>
        <taxon>Bacteria</taxon>
        <taxon>Thermotogati</taxon>
        <taxon>Deinococcota</taxon>
        <taxon>Deinococci</taxon>
        <taxon>Deinococcales</taxon>
        <taxon>Deinococcaceae</taxon>
        <taxon>Deinococcus</taxon>
    </lineage>
</organism>
<dbReference type="PANTHER" id="PTHR43304:SF1">
    <property type="entry name" value="PAC DOMAIN-CONTAINING PROTEIN"/>
    <property type="match status" value="1"/>
</dbReference>
<comment type="catalytic activity">
    <reaction evidence="1">
        <text>ATP + protein L-histidine = ADP + protein N-phospho-L-histidine.</text>
        <dbReference type="EC" id="2.7.13.3"/>
    </reaction>
</comment>
<evidence type="ECO:0000259" key="7">
    <source>
        <dbReference type="PROSITE" id="PS50112"/>
    </source>
</evidence>
<dbReference type="InterPro" id="IPR036097">
    <property type="entry name" value="HisK_dim/P_sf"/>
</dbReference>
<dbReference type="PROSITE" id="PS50109">
    <property type="entry name" value="HIS_KIN"/>
    <property type="match status" value="1"/>
</dbReference>
<dbReference type="PANTHER" id="PTHR43304">
    <property type="entry name" value="PHYTOCHROME-LIKE PROTEIN CPH1"/>
    <property type="match status" value="1"/>
</dbReference>
<dbReference type="Pfam" id="PF01590">
    <property type="entry name" value="GAF"/>
    <property type="match status" value="1"/>
</dbReference>
<evidence type="ECO:0000313" key="10">
    <source>
        <dbReference type="Proteomes" id="UP000661918"/>
    </source>
</evidence>
<dbReference type="EC" id="2.7.13.3" evidence="2"/>
<evidence type="ECO:0000256" key="4">
    <source>
        <dbReference type="ARBA" id="ARBA00022679"/>
    </source>
</evidence>
<gene>
    <name evidence="9" type="ORF">GCM10010841_29110</name>
</gene>
<reference evidence="10" key="1">
    <citation type="journal article" date="2019" name="Int. J. Syst. Evol. Microbiol.">
        <title>The Global Catalogue of Microorganisms (GCM) 10K type strain sequencing project: providing services to taxonomists for standard genome sequencing and annotation.</title>
        <authorList>
            <consortium name="The Broad Institute Genomics Platform"/>
            <consortium name="The Broad Institute Genome Sequencing Center for Infectious Disease"/>
            <person name="Wu L."/>
            <person name="Ma J."/>
        </authorList>
    </citation>
    <scope>NUCLEOTIDE SEQUENCE [LARGE SCALE GENOMIC DNA]</scope>
    <source>
        <strain evidence="10">JCM 15443</strain>
    </source>
</reference>
<dbReference type="InterPro" id="IPR003661">
    <property type="entry name" value="HisK_dim/P_dom"/>
</dbReference>
<dbReference type="SMART" id="SM00388">
    <property type="entry name" value="HisKA"/>
    <property type="match status" value="1"/>
</dbReference>
<dbReference type="InterPro" id="IPR035965">
    <property type="entry name" value="PAS-like_dom_sf"/>
</dbReference>
<proteinExistence type="predicted"/>
<dbReference type="Proteomes" id="UP000661918">
    <property type="component" value="Unassembled WGS sequence"/>
</dbReference>
<name>A0ABQ2GXZ8_9DEIO</name>
<feature type="domain" description="PAS" evidence="7">
    <location>
        <begin position="743"/>
        <end position="786"/>
    </location>
</feature>
<keyword evidence="3" id="KW-0597">Phosphoprotein</keyword>
<dbReference type="Gene3D" id="3.30.450.20">
    <property type="entry name" value="PAS domain"/>
    <property type="match status" value="1"/>
</dbReference>
<evidence type="ECO:0000313" key="9">
    <source>
        <dbReference type="EMBL" id="GGM19162.1"/>
    </source>
</evidence>
<comment type="caution">
    <text evidence="9">The sequence shown here is derived from an EMBL/GenBank/DDBJ whole genome shotgun (WGS) entry which is preliminary data.</text>
</comment>
<keyword evidence="10" id="KW-1185">Reference proteome</keyword>
<evidence type="ECO:0000259" key="8">
    <source>
        <dbReference type="PROSITE" id="PS50113"/>
    </source>
</evidence>
<dbReference type="EMBL" id="BMOM01000035">
    <property type="protein sequence ID" value="GGM19162.1"/>
    <property type="molecule type" value="Genomic_DNA"/>
</dbReference>
<dbReference type="Pfam" id="PF02518">
    <property type="entry name" value="HATPase_c"/>
    <property type="match status" value="1"/>
</dbReference>
<dbReference type="SMART" id="SM00091">
    <property type="entry name" value="PAS"/>
    <property type="match status" value="1"/>
</dbReference>
<dbReference type="SUPFAM" id="SSF55874">
    <property type="entry name" value="ATPase domain of HSP90 chaperone/DNA topoisomerase II/histidine kinase"/>
    <property type="match status" value="1"/>
</dbReference>
<dbReference type="PRINTS" id="PR00344">
    <property type="entry name" value="BCTRLSENSOR"/>
</dbReference>
<dbReference type="Pfam" id="PF13185">
    <property type="entry name" value="GAF_2"/>
    <property type="match status" value="2"/>
</dbReference>
<dbReference type="InterPro" id="IPR003594">
    <property type="entry name" value="HATPase_dom"/>
</dbReference>
<accession>A0ABQ2GXZ8</accession>
<dbReference type="InterPro" id="IPR052162">
    <property type="entry name" value="Sensor_kinase/Photoreceptor"/>
</dbReference>
<dbReference type="InterPro" id="IPR000700">
    <property type="entry name" value="PAS-assoc_C"/>
</dbReference>
<evidence type="ECO:0000256" key="2">
    <source>
        <dbReference type="ARBA" id="ARBA00012438"/>
    </source>
</evidence>
<dbReference type="SMART" id="SM00086">
    <property type="entry name" value="PAC"/>
    <property type="match status" value="1"/>
</dbReference>
<dbReference type="CDD" id="cd00130">
    <property type="entry name" value="PAS"/>
    <property type="match status" value="1"/>
</dbReference>
<dbReference type="SUPFAM" id="SSF55781">
    <property type="entry name" value="GAF domain-like"/>
    <property type="match status" value="4"/>
</dbReference>
<dbReference type="InterPro" id="IPR036890">
    <property type="entry name" value="HATPase_C_sf"/>
</dbReference>
<dbReference type="InterPro" id="IPR005467">
    <property type="entry name" value="His_kinase_dom"/>
</dbReference>
<dbReference type="InterPro" id="IPR003018">
    <property type="entry name" value="GAF"/>
</dbReference>
<keyword evidence="5" id="KW-0418">Kinase</keyword>
<dbReference type="PROSITE" id="PS50112">
    <property type="entry name" value="PAS"/>
    <property type="match status" value="1"/>
</dbReference>
<dbReference type="InterPro" id="IPR004358">
    <property type="entry name" value="Sig_transdc_His_kin-like_C"/>
</dbReference>
<dbReference type="InterPro" id="IPR001610">
    <property type="entry name" value="PAC"/>
</dbReference>
<evidence type="ECO:0000259" key="6">
    <source>
        <dbReference type="PROSITE" id="PS50109"/>
    </source>
</evidence>
<feature type="domain" description="PAC" evidence="8">
    <location>
        <begin position="789"/>
        <end position="841"/>
    </location>
</feature>
<dbReference type="SMART" id="SM00387">
    <property type="entry name" value="HATPase_c"/>
    <property type="match status" value="1"/>
</dbReference>
<evidence type="ECO:0000256" key="3">
    <source>
        <dbReference type="ARBA" id="ARBA00022553"/>
    </source>
</evidence>